<gene>
    <name evidence="1" type="ORF">PsorP6_007728</name>
</gene>
<organism evidence="1 2">
    <name type="scientific">Peronosclerospora sorghi</name>
    <dbReference type="NCBI Taxonomy" id="230839"/>
    <lineage>
        <taxon>Eukaryota</taxon>
        <taxon>Sar</taxon>
        <taxon>Stramenopiles</taxon>
        <taxon>Oomycota</taxon>
        <taxon>Peronosporomycetes</taxon>
        <taxon>Peronosporales</taxon>
        <taxon>Peronosporaceae</taxon>
        <taxon>Peronosclerospora</taxon>
    </lineage>
</organism>
<evidence type="ECO:0000313" key="1">
    <source>
        <dbReference type="EMBL" id="KAI9915137.1"/>
    </source>
</evidence>
<name>A0ACC0W991_9STRA</name>
<reference evidence="1 2" key="1">
    <citation type="journal article" date="2022" name="bioRxiv">
        <title>The genome of the oomycete Peronosclerospora sorghi, a cosmopolitan pathogen of maize and sorghum, is inflated with dispersed pseudogenes.</title>
        <authorList>
            <person name="Fletcher K."/>
            <person name="Martin F."/>
            <person name="Isakeit T."/>
            <person name="Cavanaugh K."/>
            <person name="Magill C."/>
            <person name="Michelmore R."/>
        </authorList>
    </citation>
    <scope>NUCLEOTIDE SEQUENCE [LARGE SCALE GENOMIC DNA]</scope>
    <source>
        <strain evidence="1">P6</strain>
    </source>
</reference>
<protein>
    <submittedName>
        <fullName evidence="1">Uncharacterized protein</fullName>
    </submittedName>
</protein>
<dbReference type="EMBL" id="CM047582">
    <property type="protein sequence ID" value="KAI9915137.1"/>
    <property type="molecule type" value="Genomic_DNA"/>
</dbReference>
<sequence>MQNQVPAQADMEGLSFPGDCSSLEECKALTGGTGFNTPMQIAPSGCTTVTCLEDGCADAYQFPKHDCKKHACSDTTSVPYQSQQEQPDQSQQEQPDQVQQEQPEQSQQEQPKQGQFSPESKTDAPTPAPTPSVPPSRVPVDAPPVSTKESVAPCPAKTMTQSARPPVIPCEVSTLETPVAAMESPSTIAPNLETSRNSSRTASRVAVDSKKADVHEATSASLPPIYSSRSKASDVKASSTHDGKRIQSLR</sequence>
<comment type="caution">
    <text evidence="1">The sequence shown here is derived from an EMBL/GenBank/DDBJ whole genome shotgun (WGS) entry which is preliminary data.</text>
</comment>
<proteinExistence type="predicted"/>
<evidence type="ECO:0000313" key="2">
    <source>
        <dbReference type="Proteomes" id="UP001163321"/>
    </source>
</evidence>
<accession>A0ACC0W991</accession>
<dbReference type="Proteomes" id="UP001163321">
    <property type="component" value="Chromosome 3"/>
</dbReference>
<keyword evidence="2" id="KW-1185">Reference proteome</keyword>